<evidence type="ECO:0000313" key="4">
    <source>
        <dbReference type="EMBL" id="OGG46388.1"/>
    </source>
</evidence>
<dbReference type="InterPro" id="IPR015424">
    <property type="entry name" value="PyrdxlP-dep_Trfase"/>
</dbReference>
<organism evidence="4 5">
    <name type="scientific">Handelsmanbacteria sp. (strain RIFCSPLOWO2_12_FULL_64_10)</name>
    <dbReference type="NCBI Taxonomy" id="1817868"/>
    <lineage>
        <taxon>Bacteria</taxon>
        <taxon>Candidatus Handelsmaniibacteriota</taxon>
    </lineage>
</organism>
<accession>A0A1F6CB02</accession>
<evidence type="ECO:0000313" key="5">
    <source>
        <dbReference type="Proteomes" id="UP000178606"/>
    </source>
</evidence>
<dbReference type="PANTHER" id="PTHR43713">
    <property type="entry name" value="GLUTAMATE-1-SEMIALDEHYDE 2,1-AMINOMUTASE"/>
    <property type="match status" value="1"/>
</dbReference>
<dbReference type="PANTHER" id="PTHR43713:SF3">
    <property type="entry name" value="GLUTAMATE-1-SEMIALDEHYDE 2,1-AMINOMUTASE 1, CHLOROPLASTIC-RELATED"/>
    <property type="match status" value="1"/>
</dbReference>
<gene>
    <name evidence="4" type="ORF">A3F84_02035</name>
</gene>
<dbReference type="Gene3D" id="3.90.1150.10">
    <property type="entry name" value="Aspartate Aminotransferase, domain 1"/>
    <property type="match status" value="1"/>
</dbReference>
<dbReference type="InterPro" id="IPR005814">
    <property type="entry name" value="Aminotrans_3"/>
</dbReference>
<comment type="similarity">
    <text evidence="3">Belongs to the class-III pyridoxal-phosphate-dependent aminotransferase family.</text>
</comment>
<dbReference type="Pfam" id="PF00202">
    <property type="entry name" value="Aminotran_3"/>
    <property type="match status" value="1"/>
</dbReference>
<dbReference type="AlphaFoldDB" id="A0A1F6CB02"/>
<name>A0A1F6CB02_HANXR</name>
<dbReference type="InterPro" id="IPR015422">
    <property type="entry name" value="PyrdxlP-dep_Trfase_small"/>
</dbReference>
<comment type="cofactor">
    <cofactor evidence="1">
        <name>pyridoxal 5'-phosphate</name>
        <dbReference type="ChEBI" id="CHEBI:597326"/>
    </cofactor>
</comment>
<sequence length="453" mass="49481">MSERDYRIDDVWGETFPEAARLYERALKVFPNGVTHENRLHRPFPIYVRRAQGARKWDVDGREYVDYTMGHGALLLGHAHPKLVRAVAEQVALGTHYGACHELEVAWGQLVIDLVPSAERVRFTASGTEATLMAFRLCRAFTGRRKIVKFEGHFHGWHDNAFVGVQPPYDAPAPGVLKEVHDSVILCPPNDAGRLDEILSKDKDVALVVIEPTGAGFGAIPTRPGFLRELREIASAHGVLLLFDEVITGFRCAPGGAQECYGVKPDITTLAKILAGGMPGGCVAGRGDLMELLEVKGDPAWDRGRRFIHPGTFNANPVSAAAGVATLRAVASGEEIGKANRAAATLRRRLNDAIEAHKLPWCAYGSFSEFYLLPGCGGPQAAEEVAAGRFDYRRLKGGNPDLTRKFRSAMTLNGVDVHGMKGLLSSVHTEGDIEQTVRAFERSIDMLKREGLV</sequence>
<keyword evidence="2 3" id="KW-0663">Pyridoxal phosphate</keyword>
<proteinExistence type="inferred from homology"/>
<dbReference type="InterPro" id="IPR049704">
    <property type="entry name" value="Aminotrans_3_PPA_site"/>
</dbReference>
<evidence type="ECO:0000256" key="1">
    <source>
        <dbReference type="ARBA" id="ARBA00001933"/>
    </source>
</evidence>
<dbReference type="InterPro" id="IPR015421">
    <property type="entry name" value="PyrdxlP-dep_Trfase_major"/>
</dbReference>
<dbReference type="Gene3D" id="3.40.640.10">
    <property type="entry name" value="Type I PLP-dependent aspartate aminotransferase-like (Major domain)"/>
    <property type="match status" value="1"/>
</dbReference>
<evidence type="ECO:0000256" key="3">
    <source>
        <dbReference type="RuleBase" id="RU003560"/>
    </source>
</evidence>
<dbReference type="CDD" id="cd00610">
    <property type="entry name" value="OAT_like"/>
    <property type="match status" value="1"/>
</dbReference>
<comment type="caution">
    <text evidence="4">The sequence shown here is derived from an EMBL/GenBank/DDBJ whole genome shotgun (WGS) entry which is preliminary data.</text>
</comment>
<reference evidence="4 5" key="1">
    <citation type="journal article" date="2016" name="Nat. Commun.">
        <title>Thousands of microbial genomes shed light on interconnected biogeochemical processes in an aquifer system.</title>
        <authorList>
            <person name="Anantharaman K."/>
            <person name="Brown C.T."/>
            <person name="Hug L.A."/>
            <person name="Sharon I."/>
            <person name="Castelle C.J."/>
            <person name="Probst A.J."/>
            <person name="Thomas B.C."/>
            <person name="Singh A."/>
            <person name="Wilkins M.J."/>
            <person name="Karaoz U."/>
            <person name="Brodie E.L."/>
            <person name="Williams K.H."/>
            <person name="Hubbard S.S."/>
            <person name="Banfield J.F."/>
        </authorList>
    </citation>
    <scope>NUCLEOTIDE SEQUENCE [LARGE SCALE GENOMIC DNA]</scope>
    <source>
        <strain evidence="5">RIFCSPLOWO2_12_FULL_64_10</strain>
    </source>
</reference>
<protein>
    <submittedName>
        <fullName evidence="4">Glutamate-1-semialdehyde 2,1-aminomutase</fullName>
    </submittedName>
</protein>
<evidence type="ECO:0000256" key="2">
    <source>
        <dbReference type="ARBA" id="ARBA00022898"/>
    </source>
</evidence>
<dbReference type="GO" id="GO:0030170">
    <property type="term" value="F:pyridoxal phosphate binding"/>
    <property type="evidence" value="ECO:0007669"/>
    <property type="project" value="InterPro"/>
</dbReference>
<dbReference type="SUPFAM" id="SSF53383">
    <property type="entry name" value="PLP-dependent transferases"/>
    <property type="match status" value="1"/>
</dbReference>
<dbReference type="EMBL" id="MFKF01000320">
    <property type="protein sequence ID" value="OGG46388.1"/>
    <property type="molecule type" value="Genomic_DNA"/>
</dbReference>
<dbReference type="GO" id="GO:0008483">
    <property type="term" value="F:transaminase activity"/>
    <property type="evidence" value="ECO:0007669"/>
    <property type="project" value="InterPro"/>
</dbReference>
<dbReference type="PROSITE" id="PS00600">
    <property type="entry name" value="AA_TRANSFER_CLASS_3"/>
    <property type="match status" value="1"/>
</dbReference>
<dbReference type="Proteomes" id="UP000178606">
    <property type="component" value="Unassembled WGS sequence"/>
</dbReference>